<reference evidence="6" key="1">
    <citation type="submission" date="2017-02" db="UniProtKB">
        <authorList>
            <consortium name="WormBaseParasite"/>
        </authorList>
    </citation>
    <scope>IDENTIFICATION</scope>
</reference>
<dbReference type="Proteomes" id="UP000267096">
    <property type="component" value="Unassembled WGS sequence"/>
</dbReference>
<feature type="region of interest" description="Disordered" evidence="2">
    <location>
        <begin position="17"/>
        <end position="65"/>
    </location>
</feature>
<organism evidence="6">
    <name type="scientific">Anisakis simplex</name>
    <name type="common">Herring worm</name>
    <dbReference type="NCBI Taxonomy" id="6269"/>
    <lineage>
        <taxon>Eukaryota</taxon>
        <taxon>Metazoa</taxon>
        <taxon>Ecdysozoa</taxon>
        <taxon>Nematoda</taxon>
        <taxon>Chromadorea</taxon>
        <taxon>Rhabditida</taxon>
        <taxon>Spirurina</taxon>
        <taxon>Ascaridomorpha</taxon>
        <taxon>Ascaridoidea</taxon>
        <taxon>Anisakidae</taxon>
        <taxon>Anisakis</taxon>
        <taxon>Anisakis simplex complex</taxon>
    </lineage>
</organism>
<dbReference type="WBParaSite" id="ASIM_0002042001-mRNA-1">
    <property type="protein sequence ID" value="ASIM_0002042001-mRNA-1"/>
    <property type="gene ID" value="ASIM_0002042001"/>
</dbReference>
<feature type="domain" description="CCHC-type" evidence="3">
    <location>
        <begin position="114"/>
        <end position="128"/>
    </location>
</feature>
<evidence type="ECO:0000259" key="3">
    <source>
        <dbReference type="PROSITE" id="PS50158"/>
    </source>
</evidence>
<keyword evidence="1" id="KW-0863">Zinc-finger</keyword>
<feature type="compositionally biased region" description="Polar residues" evidence="2">
    <location>
        <begin position="51"/>
        <end position="65"/>
    </location>
</feature>
<evidence type="ECO:0000313" key="5">
    <source>
        <dbReference type="Proteomes" id="UP000267096"/>
    </source>
</evidence>
<sequence>MSYGPLSVWSNVKNAQRRGLSGSGGGGSNIRPPTEFVNTSLRNDRSEARSPFSSNQPGGRYQQQRQAISNTTVSFGDMLLDLFGAKLSAPTKEYYSRRYEGNRYQRRGSASVFCESCHHEGHFTKNCPLNVERSRRRRDAGDFIHSSSPLVDDR</sequence>
<proteinExistence type="predicted"/>
<dbReference type="PROSITE" id="PS50158">
    <property type="entry name" value="ZF_CCHC"/>
    <property type="match status" value="1"/>
</dbReference>
<gene>
    <name evidence="4" type="ORF">ASIM_LOCUS19801</name>
</gene>
<accession>A0A0M3KHF5</accession>
<name>A0A0M3KHF5_ANISI</name>
<dbReference type="GO" id="GO:0019899">
    <property type="term" value="F:enzyme binding"/>
    <property type="evidence" value="ECO:0007669"/>
    <property type="project" value="UniProtKB-ARBA"/>
</dbReference>
<dbReference type="EMBL" id="UYRR01037993">
    <property type="protein sequence ID" value="VDK72248.1"/>
    <property type="molecule type" value="Genomic_DNA"/>
</dbReference>
<keyword evidence="5" id="KW-1185">Reference proteome</keyword>
<evidence type="ECO:0000313" key="6">
    <source>
        <dbReference type="WBParaSite" id="ASIM_0002042001-mRNA-1"/>
    </source>
</evidence>
<dbReference type="GO" id="GO:0003676">
    <property type="term" value="F:nucleic acid binding"/>
    <property type="evidence" value="ECO:0007669"/>
    <property type="project" value="InterPro"/>
</dbReference>
<evidence type="ECO:0000256" key="2">
    <source>
        <dbReference type="SAM" id="MobiDB-lite"/>
    </source>
</evidence>
<dbReference type="AlphaFoldDB" id="A0A0M3KHF5"/>
<evidence type="ECO:0000313" key="4">
    <source>
        <dbReference type="EMBL" id="VDK72248.1"/>
    </source>
</evidence>
<dbReference type="GO" id="GO:0008270">
    <property type="term" value="F:zinc ion binding"/>
    <property type="evidence" value="ECO:0007669"/>
    <property type="project" value="UniProtKB-KW"/>
</dbReference>
<keyword evidence="1" id="KW-0479">Metal-binding</keyword>
<evidence type="ECO:0000256" key="1">
    <source>
        <dbReference type="PROSITE-ProRule" id="PRU00047"/>
    </source>
</evidence>
<reference evidence="4 5" key="2">
    <citation type="submission" date="2018-11" db="EMBL/GenBank/DDBJ databases">
        <authorList>
            <consortium name="Pathogen Informatics"/>
        </authorList>
    </citation>
    <scope>NUCLEOTIDE SEQUENCE [LARGE SCALE GENOMIC DNA]</scope>
</reference>
<keyword evidence="1" id="KW-0862">Zinc</keyword>
<dbReference type="InterPro" id="IPR036875">
    <property type="entry name" value="Znf_CCHC_sf"/>
</dbReference>
<protein>
    <submittedName>
        <fullName evidence="6">CCHC-type domain-containing protein</fullName>
    </submittedName>
</protein>
<dbReference type="InterPro" id="IPR001878">
    <property type="entry name" value="Znf_CCHC"/>
</dbReference>
<dbReference type="SUPFAM" id="SSF57756">
    <property type="entry name" value="Retrovirus zinc finger-like domains"/>
    <property type="match status" value="1"/>
</dbReference>